<gene>
    <name evidence="1" type="ORF">LZ012_02740</name>
</gene>
<dbReference type="PANTHER" id="PTHR35175:SF2">
    <property type="entry name" value="DUF1289 DOMAIN-CONTAINING PROTEIN"/>
    <property type="match status" value="1"/>
</dbReference>
<comment type="caution">
    <text evidence="1">The sequence shown here is derived from an EMBL/GenBank/DDBJ whole genome shotgun (WGS) entry which is preliminary data.</text>
</comment>
<dbReference type="EMBL" id="JAKLTN010000001">
    <property type="protein sequence ID" value="MCG2575908.1"/>
    <property type="molecule type" value="Genomic_DNA"/>
</dbReference>
<proteinExistence type="predicted"/>
<dbReference type="PANTHER" id="PTHR35175">
    <property type="entry name" value="DUF1289 DOMAIN-CONTAINING PROTEIN"/>
    <property type="match status" value="1"/>
</dbReference>
<keyword evidence="2" id="KW-1185">Reference proteome</keyword>
<accession>A0ABS9JYC7</accession>
<evidence type="ECO:0000313" key="2">
    <source>
        <dbReference type="Proteomes" id="UP001165384"/>
    </source>
</evidence>
<dbReference type="InterPro" id="IPR010710">
    <property type="entry name" value="DUF1289"/>
</dbReference>
<evidence type="ECO:0000313" key="1">
    <source>
        <dbReference type="EMBL" id="MCG2575908.1"/>
    </source>
</evidence>
<organism evidence="1 2">
    <name type="scientific">Dechloromonas hankyongensis</name>
    <dbReference type="NCBI Taxonomy" id="2908002"/>
    <lineage>
        <taxon>Bacteria</taxon>
        <taxon>Pseudomonadati</taxon>
        <taxon>Pseudomonadota</taxon>
        <taxon>Betaproteobacteria</taxon>
        <taxon>Rhodocyclales</taxon>
        <taxon>Azonexaceae</taxon>
        <taxon>Dechloromonas</taxon>
    </lineage>
</organism>
<sequence>MMVSSPCINVCKMDATSGLCVGCFRTLDEITAWSRCDDTARNEILAAVAQRRQGNAPQAGKAVSNGKST</sequence>
<dbReference type="Pfam" id="PF06945">
    <property type="entry name" value="DUF1289"/>
    <property type="match status" value="1"/>
</dbReference>
<dbReference type="Proteomes" id="UP001165384">
    <property type="component" value="Unassembled WGS sequence"/>
</dbReference>
<name>A0ABS9JYC7_9RHOO</name>
<reference evidence="1" key="1">
    <citation type="submission" date="2022-01" db="EMBL/GenBank/DDBJ databases">
        <authorList>
            <person name="Jo J.-H."/>
            <person name="Im W.-T."/>
        </authorList>
    </citation>
    <scope>NUCLEOTIDE SEQUENCE</scope>
    <source>
        <strain evidence="1">XY25</strain>
    </source>
</reference>
<protein>
    <submittedName>
        <fullName evidence="1">DUF1289 domain-containing protein</fullName>
    </submittedName>
</protein>